<dbReference type="EMBL" id="CM044701">
    <property type="protein sequence ID" value="KAI5680642.1"/>
    <property type="molecule type" value="Genomic_DNA"/>
</dbReference>
<reference evidence="2" key="1">
    <citation type="journal article" date="2023" name="Nat. Plants">
        <title>Single-cell RNA sequencing provides a high-resolution roadmap for understanding the multicellular compartmentation of specialized metabolism.</title>
        <authorList>
            <person name="Sun S."/>
            <person name="Shen X."/>
            <person name="Li Y."/>
            <person name="Li Y."/>
            <person name="Wang S."/>
            <person name="Li R."/>
            <person name="Zhang H."/>
            <person name="Shen G."/>
            <person name="Guo B."/>
            <person name="Wei J."/>
            <person name="Xu J."/>
            <person name="St-Pierre B."/>
            <person name="Chen S."/>
            <person name="Sun C."/>
        </authorList>
    </citation>
    <scope>NUCLEOTIDE SEQUENCE [LARGE SCALE GENOMIC DNA]</scope>
</reference>
<name>A0ACC0C6Z5_CATRO</name>
<protein>
    <submittedName>
        <fullName evidence="1">Uncharacterized protein</fullName>
    </submittedName>
</protein>
<keyword evidence="2" id="KW-1185">Reference proteome</keyword>
<comment type="caution">
    <text evidence="1">The sequence shown here is derived from an EMBL/GenBank/DDBJ whole genome shotgun (WGS) entry which is preliminary data.</text>
</comment>
<evidence type="ECO:0000313" key="1">
    <source>
        <dbReference type="EMBL" id="KAI5680642.1"/>
    </source>
</evidence>
<gene>
    <name evidence="1" type="ORF">M9H77_01869</name>
</gene>
<dbReference type="Proteomes" id="UP001060085">
    <property type="component" value="Linkage Group LG01"/>
</dbReference>
<proteinExistence type="predicted"/>
<sequence>MRRVSLNFNVNVSVAIYSSLTVQLHAVVHGSFRRCMTDKGSLSHTTDLGMVAYPCVAASADPTCSGRPSCSTWCYMRLHIRDSLVLAVEDLSSSRDEYIKWYRDITRAYIENLANRDIRTVGYQPVRVDRWMMTSMLQEVDAMALEVIQALPPSPSQIASFAKKVQTIIWRCMVSIGGTLGGTPSQHDIQ</sequence>
<accession>A0ACC0C6Z5</accession>
<evidence type="ECO:0000313" key="2">
    <source>
        <dbReference type="Proteomes" id="UP001060085"/>
    </source>
</evidence>
<organism evidence="1 2">
    <name type="scientific">Catharanthus roseus</name>
    <name type="common">Madagascar periwinkle</name>
    <name type="synonym">Vinca rosea</name>
    <dbReference type="NCBI Taxonomy" id="4058"/>
    <lineage>
        <taxon>Eukaryota</taxon>
        <taxon>Viridiplantae</taxon>
        <taxon>Streptophyta</taxon>
        <taxon>Embryophyta</taxon>
        <taxon>Tracheophyta</taxon>
        <taxon>Spermatophyta</taxon>
        <taxon>Magnoliopsida</taxon>
        <taxon>eudicotyledons</taxon>
        <taxon>Gunneridae</taxon>
        <taxon>Pentapetalae</taxon>
        <taxon>asterids</taxon>
        <taxon>lamiids</taxon>
        <taxon>Gentianales</taxon>
        <taxon>Apocynaceae</taxon>
        <taxon>Rauvolfioideae</taxon>
        <taxon>Vinceae</taxon>
        <taxon>Catharanthinae</taxon>
        <taxon>Catharanthus</taxon>
    </lineage>
</organism>